<dbReference type="Proteomes" id="UP000239757">
    <property type="component" value="Unassembled WGS sequence"/>
</dbReference>
<feature type="transmembrane region" description="Helical" evidence="7">
    <location>
        <begin position="31"/>
        <end position="49"/>
    </location>
</feature>
<dbReference type="GO" id="GO:0005886">
    <property type="term" value="C:plasma membrane"/>
    <property type="evidence" value="ECO:0007669"/>
    <property type="project" value="TreeGrafter"/>
</dbReference>
<keyword evidence="3" id="KW-0677">Repeat</keyword>
<gene>
    <name evidence="9" type="ORF">GOBAR_AA17120</name>
</gene>
<keyword evidence="4 7" id="KW-1133">Transmembrane helix</keyword>
<feature type="transmembrane region" description="Helical" evidence="7">
    <location>
        <begin position="75"/>
        <end position="95"/>
    </location>
</feature>
<protein>
    <recommendedName>
        <fullName evidence="8">PGG domain-containing protein</fullName>
    </recommendedName>
</protein>
<keyword evidence="5" id="KW-0040">ANK repeat</keyword>
<name>A0A2P5XJK3_GOSBA</name>
<dbReference type="InterPro" id="IPR026961">
    <property type="entry name" value="PGG_dom"/>
</dbReference>
<sequence length="190" mass="20814">MGSPSSSTGRSWFKYFQYEEGRDSPSDARNVLLVVAGLIAAATFQAGVIPPGGVWQDSECGHVAGRAIYASQKHAFYIFLISNTLALSSSILVIISLTYKFPFHFEIFTASMMVTYASSIFAVTSHESVRFRFILTAAAGPFVIRISIQMLNSDLPRLKEDSTILGGHCCNMVSLFSDHHACDKQAMNVE</sequence>
<evidence type="ECO:0000259" key="8">
    <source>
        <dbReference type="Pfam" id="PF13962"/>
    </source>
</evidence>
<evidence type="ECO:0000256" key="3">
    <source>
        <dbReference type="ARBA" id="ARBA00022737"/>
    </source>
</evidence>
<evidence type="ECO:0000256" key="2">
    <source>
        <dbReference type="ARBA" id="ARBA00022692"/>
    </source>
</evidence>
<evidence type="ECO:0000256" key="7">
    <source>
        <dbReference type="SAM" id="Phobius"/>
    </source>
</evidence>
<reference evidence="9 10" key="1">
    <citation type="submission" date="2015-01" db="EMBL/GenBank/DDBJ databases">
        <title>Genome of allotetraploid Gossypium barbadense reveals genomic plasticity and fiber elongation in cotton evolution.</title>
        <authorList>
            <person name="Chen X."/>
            <person name="Liu X."/>
            <person name="Zhao B."/>
            <person name="Zheng H."/>
            <person name="Hu Y."/>
            <person name="Lu G."/>
            <person name="Yang C."/>
            <person name="Chen J."/>
            <person name="Shan C."/>
            <person name="Zhang L."/>
            <person name="Zhou Y."/>
            <person name="Wang L."/>
            <person name="Guo W."/>
            <person name="Bai Y."/>
            <person name="Ruan J."/>
            <person name="Shangguan X."/>
            <person name="Mao Y."/>
            <person name="Jiang J."/>
            <person name="Zhu Y."/>
            <person name="Lei J."/>
            <person name="Kang H."/>
            <person name="Chen S."/>
            <person name="He X."/>
            <person name="Wang R."/>
            <person name="Wang Y."/>
            <person name="Chen J."/>
            <person name="Wang L."/>
            <person name="Yu S."/>
            <person name="Wang B."/>
            <person name="Wei J."/>
            <person name="Song S."/>
            <person name="Lu X."/>
            <person name="Gao Z."/>
            <person name="Gu W."/>
            <person name="Deng X."/>
            <person name="Ma D."/>
            <person name="Wang S."/>
            <person name="Liang W."/>
            <person name="Fang L."/>
            <person name="Cai C."/>
            <person name="Zhu X."/>
            <person name="Zhou B."/>
            <person name="Zhang Y."/>
            <person name="Chen Z."/>
            <person name="Xu S."/>
            <person name="Zhu R."/>
            <person name="Wang S."/>
            <person name="Zhang T."/>
            <person name="Zhao G."/>
        </authorList>
    </citation>
    <scope>NUCLEOTIDE SEQUENCE [LARGE SCALE GENOMIC DNA]</scope>
    <source>
        <strain evidence="10">cv. Xinhai21</strain>
        <tissue evidence="9">Leaf</tissue>
    </source>
</reference>
<dbReference type="Pfam" id="PF13962">
    <property type="entry name" value="PGG"/>
    <property type="match status" value="1"/>
</dbReference>
<evidence type="ECO:0000313" key="9">
    <source>
        <dbReference type="EMBL" id="PPS03527.1"/>
    </source>
</evidence>
<proteinExistence type="predicted"/>
<evidence type="ECO:0000256" key="1">
    <source>
        <dbReference type="ARBA" id="ARBA00004141"/>
    </source>
</evidence>
<evidence type="ECO:0000256" key="4">
    <source>
        <dbReference type="ARBA" id="ARBA00022989"/>
    </source>
</evidence>
<comment type="subcellular location">
    <subcellularLocation>
        <location evidence="1">Membrane</location>
        <topology evidence="1">Multi-pass membrane protein</topology>
    </subcellularLocation>
</comment>
<dbReference type="OrthoDB" id="656101at2759"/>
<feature type="transmembrane region" description="Helical" evidence="7">
    <location>
        <begin position="107"/>
        <end position="125"/>
    </location>
</feature>
<evidence type="ECO:0000256" key="6">
    <source>
        <dbReference type="ARBA" id="ARBA00023136"/>
    </source>
</evidence>
<dbReference type="PANTHER" id="PTHR24186:SF56">
    <property type="entry name" value="PGG DOMAIN-CONTAINING PROTEIN"/>
    <property type="match status" value="1"/>
</dbReference>
<keyword evidence="6 7" id="KW-0472">Membrane</keyword>
<dbReference type="PANTHER" id="PTHR24186">
    <property type="entry name" value="PROTEIN PHOSPHATASE 1 REGULATORY SUBUNIT"/>
    <property type="match status" value="1"/>
</dbReference>
<evidence type="ECO:0000313" key="10">
    <source>
        <dbReference type="Proteomes" id="UP000239757"/>
    </source>
</evidence>
<feature type="domain" description="PGG" evidence="8">
    <location>
        <begin position="27"/>
        <end position="119"/>
    </location>
</feature>
<dbReference type="EMBL" id="KZ664734">
    <property type="protein sequence ID" value="PPS03527.1"/>
    <property type="molecule type" value="Genomic_DNA"/>
</dbReference>
<dbReference type="AlphaFoldDB" id="A0A2P5XJK3"/>
<keyword evidence="2 7" id="KW-0812">Transmembrane</keyword>
<evidence type="ECO:0000256" key="5">
    <source>
        <dbReference type="ARBA" id="ARBA00023043"/>
    </source>
</evidence>
<accession>A0A2P5XJK3</accession>
<organism evidence="9 10">
    <name type="scientific">Gossypium barbadense</name>
    <name type="common">Sea Island cotton</name>
    <name type="synonym">Hibiscus barbadensis</name>
    <dbReference type="NCBI Taxonomy" id="3634"/>
    <lineage>
        <taxon>Eukaryota</taxon>
        <taxon>Viridiplantae</taxon>
        <taxon>Streptophyta</taxon>
        <taxon>Embryophyta</taxon>
        <taxon>Tracheophyta</taxon>
        <taxon>Spermatophyta</taxon>
        <taxon>Magnoliopsida</taxon>
        <taxon>eudicotyledons</taxon>
        <taxon>Gunneridae</taxon>
        <taxon>Pentapetalae</taxon>
        <taxon>rosids</taxon>
        <taxon>malvids</taxon>
        <taxon>Malvales</taxon>
        <taxon>Malvaceae</taxon>
        <taxon>Malvoideae</taxon>
        <taxon>Gossypium</taxon>
    </lineage>
</organism>